<feature type="binding site" description="axial binding residue" evidence="6">
    <location>
        <position position="78"/>
    </location>
    <ligand>
        <name>heme c</name>
        <dbReference type="ChEBI" id="CHEBI:61717"/>
        <label>1</label>
    </ligand>
    <ligandPart>
        <name>Fe</name>
        <dbReference type="ChEBI" id="CHEBI:18248"/>
    </ligandPart>
</feature>
<dbReference type="GO" id="GO:0009055">
    <property type="term" value="F:electron transfer activity"/>
    <property type="evidence" value="ECO:0007669"/>
    <property type="project" value="InterPro"/>
</dbReference>
<keyword evidence="2 6" id="KW-0349">Heme</keyword>
<feature type="binding site" description="axial binding residue" evidence="6">
    <location>
        <position position="55"/>
    </location>
    <ligand>
        <name>heme c</name>
        <dbReference type="ChEBI" id="CHEBI:61717"/>
        <label>1</label>
    </ligand>
    <ligandPart>
        <name>Fe</name>
        <dbReference type="ChEBI" id="CHEBI:18248"/>
    </ligandPart>
</feature>
<dbReference type="InterPro" id="IPR020942">
    <property type="entry name" value="Cyt_c_III_dom"/>
</dbReference>
<feature type="binding site" description="axial binding residue" evidence="6">
    <location>
        <position position="132"/>
    </location>
    <ligand>
        <name>heme c</name>
        <dbReference type="ChEBI" id="CHEBI:61717"/>
        <label>1</label>
    </ligand>
    <ligandPart>
        <name>Fe</name>
        <dbReference type="ChEBI" id="CHEBI:18248"/>
    </ligandPart>
</feature>
<dbReference type="AlphaFoldDB" id="E6VQP6"/>
<dbReference type="Pfam" id="PF02085">
    <property type="entry name" value="Cytochrom_CIII"/>
    <property type="match status" value="1"/>
</dbReference>
<protein>
    <submittedName>
        <fullName evidence="9">Cytochrome c, class III, conserved region</fullName>
    </submittedName>
</protein>
<feature type="binding site" description="axial binding residue" evidence="6">
    <location>
        <position position="52"/>
    </location>
    <ligand>
        <name>heme c</name>
        <dbReference type="ChEBI" id="CHEBI:61717"/>
        <label>1</label>
    </ligand>
    <ligandPart>
        <name>Fe</name>
        <dbReference type="ChEBI" id="CHEBI:18248"/>
    </ligandPart>
</feature>
<evidence type="ECO:0000256" key="1">
    <source>
        <dbReference type="ARBA" id="ARBA00022448"/>
    </source>
</evidence>
<feature type="binding site" description="covalent" evidence="6">
    <location>
        <position position="133"/>
    </location>
    <ligand>
        <name>heme c</name>
        <dbReference type="ChEBI" id="CHEBI:61717"/>
        <label>4</label>
    </ligand>
</feature>
<evidence type="ECO:0000256" key="5">
    <source>
        <dbReference type="ARBA" id="ARBA00023004"/>
    </source>
</evidence>
<gene>
    <name evidence="9" type="ordered locus">Daes_0756</name>
</gene>
<dbReference type="EMBL" id="CP002431">
    <property type="protein sequence ID" value="ADU61773.1"/>
    <property type="molecule type" value="Genomic_DNA"/>
</dbReference>
<keyword evidence="4" id="KW-0249">Electron transport</keyword>
<feature type="chain" id="PRO_5003214046" evidence="7">
    <location>
        <begin position="28"/>
        <end position="134"/>
    </location>
</feature>
<feature type="binding site" description="axial binding residue" evidence="6">
    <location>
        <position position="115"/>
    </location>
    <ligand>
        <name>heme c</name>
        <dbReference type="ChEBI" id="CHEBI:61717"/>
        <label>1</label>
    </ligand>
    <ligandPart>
        <name>Fe</name>
        <dbReference type="ChEBI" id="CHEBI:18248"/>
    </ligandPart>
</feature>
<dbReference type="Proteomes" id="UP000002191">
    <property type="component" value="Chromosome"/>
</dbReference>
<feature type="signal peptide" evidence="7">
    <location>
        <begin position="1"/>
        <end position="27"/>
    </location>
</feature>
<keyword evidence="7" id="KW-0732">Signal</keyword>
<dbReference type="OrthoDB" id="5418612at2"/>
<feature type="binding site" description="axial binding residue" evidence="6">
    <location>
        <position position="62"/>
    </location>
    <ligand>
        <name>heme c</name>
        <dbReference type="ChEBI" id="CHEBI:61717"/>
        <label>1</label>
    </ligand>
    <ligandPart>
        <name>Fe</name>
        <dbReference type="ChEBI" id="CHEBI:18248"/>
    </ligandPart>
</feature>
<dbReference type="PRINTS" id="PR00609">
    <property type="entry name" value="CYTOCHROMEC3"/>
</dbReference>
<feature type="binding site" description="covalent" evidence="6">
    <location>
        <position position="67"/>
    </location>
    <ligand>
        <name>heme c</name>
        <dbReference type="ChEBI" id="CHEBI:61717"/>
        <label>1</label>
    </ligand>
</feature>
<dbReference type="Gene3D" id="3.90.10.10">
    <property type="entry name" value="Cytochrome C3"/>
    <property type="match status" value="1"/>
</dbReference>
<keyword evidence="3 6" id="KW-0479">Metal-binding</keyword>
<dbReference type="eggNOG" id="ENOG5030JB0">
    <property type="taxonomic scope" value="Bacteria"/>
</dbReference>
<evidence type="ECO:0000259" key="8">
    <source>
        <dbReference type="Pfam" id="PF02085"/>
    </source>
</evidence>
<dbReference type="GO" id="GO:0020037">
    <property type="term" value="F:heme binding"/>
    <property type="evidence" value="ECO:0007669"/>
    <property type="project" value="InterPro"/>
</dbReference>
<sequence length="134" mass="14109" precursor="true">MKKSLMICLMVGALVCIFALPAVIAGAAVPDSVTMKAPEGSPMTKPAVVFPHKKHADGGIDCLVCHHKSESKEAVTGCAVEGCHVDNSKEAKKDPKGFYQAFHGKDSDASCMSCHKKEKKAGKAAPVACKDCHK</sequence>
<organism evidence="9 10">
    <name type="scientific">Pseudodesulfovibrio aespoeensis (strain ATCC 700646 / DSM 10631 / Aspo-2)</name>
    <name type="common">Desulfovibrio aespoeensis</name>
    <dbReference type="NCBI Taxonomy" id="643562"/>
    <lineage>
        <taxon>Bacteria</taxon>
        <taxon>Pseudomonadati</taxon>
        <taxon>Thermodesulfobacteriota</taxon>
        <taxon>Desulfovibrionia</taxon>
        <taxon>Desulfovibrionales</taxon>
        <taxon>Desulfovibrionaceae</taxon>
    </lineage>
</organism>
<evidence type="ECO:0000313" key="10">
    <source>
        <dbReference type="Proteomes" id="UP000002191"/>
    </source>
</evidence>
<feature type="binding site" description="axial binding residue" evidence="6">
    <location>
        <position position="129"/>
    </location>
    <ligand>
        <name>heme c</name>
        <dbReference type="ChEBI" id="CHEBI:61717"/>
        <label>1</label>
    </ligand>
    <ligandPart>
        <name>Fe</name>
        <dbReference type="ChEBI" id="CHEBI:18248"/>
    </ligandPart>
</feature>
<feature type="binding site" description="axial binding residue" evidence="6">
    <location>
        <position position="111"/>
    </location>
    <ligand>
        <name>heme c</name>
        <dbReference type="ChEBI" id="CHEBI:61717"/>
        <label>1</label>
    </ligand>
    <ligandPart>
        <name>Fe</name>
        <dbReference type="ChEBI" id="CHEBI:18248"/>
    </ligandPart>
</feature>
<evidence type="ECO:0000256" key="7">
    <source>
        <dbReference type="SAM" id="SignalP"/>
    </source>
</evidence>
<comment type="cofactor">
    <cofactor evidence="6">
        <name>heme c</name>
        <dbReference type="ChEBI" id="CHEBI:61717"/>
    </cofactor>
    <text evidence="6">Binds 4 heme c groups covalently per monomer.</text>
</comment>
<dbReference type="InterPro" id="IPR036280">
    <property type="entry name" value="Multihaem_cyt_sf"/>
</dbReference>
<proteinExistence type="predicted"/>
<dbReference type="HOGENOM" id="CLU_125874_3_0_7"/>
<reference evidence="10" key="1">
    <citation type="submission" date="2010-12" db="EMBL/GenBank/DDBJ databases">
        <title>Complete sequence of Desulfovibrio aespoeensis Aspo-2.</title>
        <authorList>
            <consortium name="US DOE Joint Genome Institute"/>
            <person name="Lucas S."/>
            <person name="Copeland A."/>
            <person name="Lapidus A."/>
            <person name="Cheng J.-F."/>
            <person name="Goodwin L."/>
            <person name="Pitluck S."/>
            <person name="Chertkov O."/>
            <person name="Misra M."/>
            <person name="Detter J.C."/>
            <person name="Han C."/>
            <person name="Tapia R."/>
            <person name="Land M."/>
            <person name="Hauser L."/>
            <person name="Kyrpides N."/>
            <person name="Ivanova N."/>
            <person name="Ovchinnikova G."/>
            <person name="Pedersen K."/>
            <person name="Jagevall S."/>
            <person name="Hazen T."/>
            <person name="Woyke T."/>
        </authorList>
    </citation>
    <scope>NUCLEOTIDE SEQUENCE [LARGE SCALE GENOMIC DNA]</scope>
    <source>
        <strain evidence="10">ATCC 700646 / DSM 10631 / Aspo-2</strain>
    </source>
</reference>
<dbReference type="RefSeq" id="WP_013513704.1">
    <property type="nucleotide sequence ID" value="NC_014844.1"/>
</dbReference>
<accession>E6VQP6</accession>
<dbReference type="CDD" id="cd08168">
    <property type="entry name" value="Cytochrom_C3"/>
    <property type="match status" value="1"/>
</dbReference>
<keyword evidence="5 6" id="KW-0408">Iron</keyword>
<feature type="binding site" description="axial binding residue" evidence="6">
    <location>
        <position position="66"/>
    </location>
    <ligand>
        <name>heme c</name>
        <dbReference type="ChEBI" id="CHEBI:61717"/>
        <label>1</label>
    </ligand>
    <ligandPart>
        <name>Fe</name>
        <dbReference type="ChEBI" id="CHEBI:18248"/>
    </ligandPart>
</feature>
<evidence type="ECO:0000256" key="2">
    <source>
        <dbReference type="ARBA" id="ARBA00022617"/>
    </source>
</evidence>
<name>E6VQP6_PSEA9</name>
<feature type="binding site" description="axial binding residue" evidence="6">
    <location>
        <position position="65"/>
    </location>
    <ligand>
        <name>heme c</name>
        <dbReference type="ChEBI" id="CHEBI:61717"/>
        <label>1</label>
    </ligand>
    <ligandPart>
        <name>Fe</name>
        <dbReference type="ChEBI" id="CHEBI:18248"/>
    </ligandPart>
</feature>
<evidence type="ECO:0000256" key="6">
    <source>
        <dbReference type="PIRSR" id="PIRSR602322-1"/>
    </source>
</evidence>
<evidence type="ECO:0000256" key="4">
    <source>
        <dbReference type="ARBA" id="ARBA00022982"/>
    </source>
</evidence>
<dbReference type="KEGG" id="das:Daes_0756"/>
<dbReference type="STRING" id="643562.Daes_0756"/>
<dbReference type="GO" id="GO:0046872">
    <property type="term" value="F:metal ion binding"/>
    <property type="evidence" value="ECO:0007669"/>
    <property type="project" value="UniProtKB-KW"/>
</dbReference>
<dbReference type="SUPFAM" id="SSF48695">
    <property type="entry name" value="Multiheme cytochromes"/>
    <property type="match status" value="1"/>
</dbReference>
<dbReference type="InterPro" id="IPR002322">
    <property type="entry name" value="Cyt_c_III"/>
</dbReference>
<keyword evidence="1" id="KW-0813">Transport</keyword>
<evidence type="ECO:0000313" key="9">
    <source>
        <dbReference type="EMBL" id="ADU61773.1"/>
    </source>
</evidence>
<keyword evidence="10" id="KW-1185">Reference proteome</keyword>
<feature type="binding site" description="covalent" evidence="6">
    <location>
        <position position="114"/>
    </location>
    <ligand>
        <name>heme c</name>
        <dbReference type="ChEBI" id="CHEBI:61717"/>
        <label>3</label>
    </ligand>
</feature>
<feature type="binding site" description="axial binding residue" evidence="6">
    <location>
        <position position="84"/>
    </location>
    <ligand>
        <name>heme c</name>
        <dbReference type="ChEBI" id="CHEBI:61717"/>
        <label>1</label>
    </ligand>
    <ligandPart>
        <name>Fe</name>
        <dbReference type="ChEBI" id="CHEBI:18248"/>
    </ligandPart>
</feature>
<reference evidence="9 10" key="2">
    <citation type="journal article" date="2014" name="Genome Announc.">
        <title>Complete Genome Sequence of the Subsurface, Mesophilic Sulfate-Reducing Bacterium Desulfovibrio aespoeensis Aspo-2.</title>
        <authorList>
            <person name="Pedersen K."/>
            <person name="Bengtsson A."/>
            <person name="Edlund J."/>
            <person name="Rabe L."/>
            <person name="Hazen T."/>
            <person name="Chakraborty R."/>
            <person name="Goodwin L."/>
            <person name="Shapiro N."/>
        </authorList>
    </citation>
    <scope>NUCLEOTIDE SEQUENCE [LARGE SCALE GENOMIC DNA]</scope>
    <source>
        <strain evidence="10">ATCC 700646 / DSM 10631 / Aspo-2</strain>
    </source>
</reference>
<feature type="binding site" description="axial binding residue" evidence="6">
    <location>
        <position position="83"/>
    </location>
    <ligand>
        <name>heme c</name>
        <dbReference type="ChEBI" id="CHEBI:61717"/>
        <label>1</label>
    </ligand>
    <ligandPart>
        <name>Fe</name>
        <dbReference type="ChEBI" id="CHEBI:18248"/>
    </ligandPart>
</feature>
<evidence type="ECO:0000256" key="3">
    <source>
        <dbReference type="ARBA" id="ARBA00022723"/>
    </source>
</evidence>
<feature type="domain" description="Class III cytochrome C" evidence="8">
    <location>
        <begin position="34"/>
        <end position="133"/>
    </location>
</feature>